<sequence>RNFLFGSLLDGHRDQRNVRIRRLNHLLVLVRRCQSIR</sequence>
<name>Q16JF1_AEDAE</name>
<organism evidence="1 2">
    <name type="scientific">Aedes aegypti</name>
    <name type="common">Yellowfever mosquito</name>
    <name type="synonym">Culex aegypti</name>
    <dbReference type="NCBI Taxonomy" id="7159"/>
    <lineage>
        <taxon>Eukaryota</taxon>
        <taxon>Metazoa</taxon>
        <taxon>Ecdysozoa</taxon>
        <taxon>Arthropoda</taxon>
        <taxon>Hexapoda</taxon>
        <taxon>Insecta</taxon>
        <taxon>Pterygota</taxon>
        <taxon>Neoptera</taxon>
        <taxon>Endopterygota</taxon>
        <taxon>Diptera</taxon>
        <taxon>Nematocera</taxon>
        <taxon>Culicoidea</taxon>
        <taxon>Culicidae</taxon>
        <taxon>Culicinae</taxon>
        <taxon>Aedini</taxon>
        <taxon>Aedes</taxon>
        <taxon>Stegomyia</taxon>
    </lineage>
</organism>
<reference evidence="1" key="1">
    <citation type="submission" date="2005-10" db="EMBL/GenBank/DDBJ databases">
        <authorList>
            <person name="Loftus B.J."/>
            <person name="Nene V.M."/>
            <person name="Hannick L.I."/>
            <person name="Bidwell S."/>
            <person name="Haas B."/>
            <person name="Amedeo P."/>
            <person name="Orvis J."/>
            <person name="Wortman J.R."/>
            <person name="White O.R."/>
            <person name="Salzberg S."/>
            <person name="Shumway M."/>
            <person name="Koo H."/>
            <person name="Zhao Y."/>
            <person name="Holmes M."/>
            <person name="Miller J."/>
            <person name="Schatz M."/>
            <person name="Pop M."/>
            <person name="Pai G."/>
            <person name="Utterback T."/>
            <person name="Rogers Y.-H."/>
            <person name="Kravitz S."/>
            <person name="Fraser C.M."/>
        </authorList>
    </citation>
    <scope>NUCLEOTIDE SEQUENCE</scope>
    <source>
        <strain evidence="1">Liverpool</strain>
    </source>
</reference>
<evidence type="ECO:0000313" key="2">
    <source>
        <dbReference type="Proteomes" id="UP000682892"/>
    </source>
</evidence>
<accession>Q16JF1</accession>
<proteinExistence type="predicted"/>
<protein>
    <submittedName>
        <fullName evidence="1">AAEL013358-PA</fullName>
    </submittedName>
</protein>
<gene>
    <name evidence="1" type="ORF">AaeL_AAEL013358</name>
</gene>
<dbReference type="PaxDb" id="7159-AAEL013358-PA"/>
<feature type="non-terminal residue" evidence="1">
    <location>
        <position position="1"/>
    </location>
</feature>
<reference evidence="1" key="3">
    <citation type="submission" date="2012-09" db="EMBL/GenBank/DDBJ databases">
        <authorList>
            <consortium name="VectorBase"/>
        </authorList>
    </citation>
    <scope>NUCLEOTIDE SEQUENCE</scope>
    <source>
        <strain evidence="1">Liverpool</strain>
    </source>
</reference>
<dbReference type="EMBL" id="CH478012">
    <property type="protein sequence ID" value="EAT34391.1"/>
    <property type="molecule type" value="Genomic_DNA"/>
</dbReference>
<dbReference type="HOGENOM" id="CLU_3353559_0_0_1"/>
<evidence type="ECO:0000313" key="1">
    <source>
        <dbReference type="EMBL" id="EAT34391.1"/>
    </source>
</evidence>
<dbReference type="Proteomes" id="UP000682892">
    <property type="component" value="Unassembled WGS sequence"/>
</dbReference>
<reference evidence="1" key="2">
    <citation type="journal article" date="2007" name="Science">
        <title>Genome sequence of Aedes aegypti, a major arbovirus vector.</title>
        <authorList>
            <person name="Nene V."/>
            <person name="Wortman J.R."/>
            <person name="Lawson D."/>
            <person name="Haas B."/>
            <person name="Kodira C."/>
            <person name="Tu Z.J."/>
            <person name="Loftus B."/>
            <person name="Xi Z."/>
            <person name="Megy K."/>
            <person name="Grabherr M."/>
            <person name="Ren Q."/>
            <person name="Zdobnov E.M."/>
            <person name="Lobo N.F."/>
            <person name="Campbell K.S."/>
            <person name="Brown S.E."/>
            <person name="Bonaldo M.F."/>
            <person name="Zhu J."/>
            <person name="Sinkins S.P."/>
            <person name="Hogenkamp D.G."/>
            <person name="Amedeo P."/>
            <person name="Arensburger P."/>
            <person name="Atkinson P.W."/>
            <person name="Bidwell S."/>
            <person name="Biedler J."/>
            <person name="Birney E."/>
            <person name="Bruggner R.V."/>
            <person name="Costas J."/>
            <person name="Coy M.R."/>
            <person name="Crabtree J."/>
            <person name="Crawford M."/>
            <person name="Debruyn B."/>
            <person name="Decaprio D."/>
            <person name="Eiglmeier K."/>
            <person name="Eisenstadt E."/>
            <person name="El-Dorry H."/>
            <person name="Gelbart W.M."/>
            <person name="Gomes S.L."/>
            <person name="Hammond M."/>
            <person name="Hannick L.I."/>
            <person name="Hogan J.R."/>
            <person name="Holmes M.H."/>
            <person name="Jaffe D."/>
            <person name="Johnston J.S."/>
            <person name="Kennedy R.C."/>
            <person name="Koo H."/>
            <person name="Kravitz S."/>
            <person name="Kriventseva E.V."/>
            <person name="Kulp D."/>
            <person name="Labutti K."/>
            <person name="Lee E."/>
            <person name="Li S."/>
            <person name="Lovin D.D."/>
            <person name="Mao C."/>
            <person name="Mauceli E."/>
            <person name="Menck C.F."/>
            <person name="Miller J.R."/>
            <person name="Montgomery P."/>
            <person name="Mori A."/>
            <person name="Nascimento A.L."/>
            <person name="Naveira H.F."/>
            <person name="Nusbaum C."/>
            <person name="O'leary S."/>
            <person name="Orvis J."/>
            <person name="Pertea M."/>
            <person name="Quesneville H."/>
            <person name="Reidenbach K.R."/>
            <person name="Rogers Y.H."/>
            <person name="Roth C.W."/>
            <person name="Schneider J.R."/>
            <person name="Schatz M."/>
            <person name="Shumway M."/>
            <person name="Stanke M."/>
            <person name="Stinson E.O."/>
            <person name="Tubio J.M."/>
            <person name="Vanzee J.P."/>
            <person name="Verjovski-Almeida S."/>
            <person name="Werner D."/>
            <person name="White O."/>
            <person name="Wyder S."/>
            <person name="Zeng Q."/>
            <person name="Zhao Q."/>
            <person name="Zhao Y."/>
            <person name="Hill C.A."/>
            <person name="Raikhel A.S."/>
            <person name="Soares M.B."/>
            <person name="Knudson D.L."/>
            <person name="Lee N.H."/>
            <person name="Galagan J."/>
            <person name="Salzberg S.L."/>
            <person name="Paulsen I.T."/>
            <person name="Dimopoulos G."/>
            <person name="Collins F.H."/>
            <person name="Birren B."/>
            <person name="Fraser-Liggett C.M."/>
            <person name="Severson D.W."/>
        </authorList>
    </citation>
    <scope>NUCLEOTIDE SEQUENCE [LARGE SCALE GENOMIC DNA]</scope>
    <source>
        <strain evidence="1">Liverpool</strain>
    </source>
</reference>
<dbReference type="AlphaFoldDB" id="Q16JF1"/>